<comment type="similarity">
    <text evidence="2 12 13">Belongs to the RecF family.</text>
</comment>
<dbReference type="GO" id="GO:0006302">
    <property type="term" value="P:double-strand break repair"/>
    <property type="evidence" value="ECO:0007669"/>
    <property type="project" value="TreeGrafter"/>
</dbReference>
<organism evidence="16 17">
    <name type="scientific">Zhenpiania hominis</name>
    <dbReference type="NCBI Taxonomy" id="2763644"/>
    <lineage>
        <taxon>Bacteria</taxon>
        <taxon>Bacillati</taxon>
        <taxon>Bacillota</taxon>
        <taxon>Clostridia</taxon>
        <taxon>Peptostreptococcales</taxon>
        <taxon>Anaerovoracaceae</taxon>
        <taxon>Zhenpiania</taxon>
    </lineage>
</organism>
<dbReference type="PANTHER" id="PTHR32182:SF0">
    <property type="entry name" value="DNA REPLICATION AND REPAIR PROTEIN RECF"/>
    <property type="match status" value="1"/>
</dbReference>
<evidence type="ECO:0000256" key="1">
    <source>
        <dbReference type="ARBA" id="ARBA00004496"/>
    </source>
</evidence>
<dbReference type="AlphaFoldDB" id="A0A923SR23"/>
<evidence type="ECO:0000256" key="6">
    <source>
        <dbReference type="ARBA" id="ARBA00022741"/>
    </source>
</evidence>
<evidence type="ECO:0000313" key="17">
    <source>
        <dbReference type="Proteomes" id="UP000602647"/>
    </source>
</evidence>
<evidence type="ECO:0000256" key="10">
    <source>
        <dbReference type="ARBA" id="ARBA00023204"/>
    </source>
</evidence>
<comment type="function">
    <text evidence="12 13">The RecF protein is involved in DNA metabolism; it is required for DNA replication and normal SOS inducibility. RecF binds preferentially to single-stranded, linear DNA. It also seems to bind ATP.</text>
</comment>
<dbReference type="CDD" id="cd03242">
    <property type="entry name" value="ABC_RecF"/>
    <property type="match status" value="1"/>
</dbReference>
<sequence length="373" mass="43466">MYIKQIELKDFRNYKELKTEFHPNVNIFIGQNAQGKTNLLESIFLTSMGRSFRTNKDKDMIRFGKEFFRIRLVAFKDDNDLVVELAVNRDGKKGIKIDGVKAKKLSQLFENVYIVAFSPEDLRIVKDEPEKRRKFMDRELCQIKPSYYNSLSQYRKALMQRNACLKEFYMGNPNMTDDILDIWDNKMAEYGSRILSCREEFVRKINKISGRIHREITNGKEQLEVSYEPNIKVSGNQPALFYEELKKNREKDKRRGTSGSGPHKDDLRLQIGHIDIRSFGSQGQQRTAALSLKLSEIELIKEETGESPVLLLDDVLSELDQERQNYLIRSLEKTQVFLTTTELSGEAEQRLGNIKYFQIKDGMIVSEKEKSML</sequence>
<dbReference type="InterPro" id="IPR018078">
    <property type="entry name" value="DNA-binding_RecF_CS"/>
</dbReference>
<evidence type="ECO:0000256" key="12">
    <source>
        <dbReference type="HAMAP-Rule" id="MF_00365"/>
    </source>
</evidence>
<keyword evidence="11 12" id="KW-0742">SOS response</keyword>
<evidence type="ECO:0000313" key="16">
    <source>
        <dbReference type="EMBL" id="MBC6680216.1"/>
    </source>
</evidence>
<dbReference type="Proteomes" id="UP000602647">
    <property type="component" value="Unassembled WGS sequence"/>
</dbReference>
<evidence type="ECO:0000256" key="8">
    <source>
        <dbReference type="ARBA" id="ARBA00022840"/>
    </source>
</evidence>
<dbReference type="GO" id="GO:0006260">
    <property type="term" value="P:DNA replication"/>
    <property type="evidence" value="ECO:0007669"/>
    <property type="project" value="UniProtKB-UniRule"/>
</dbReference>
<protein>
    <recommendedName>
        <fullName evidence="3 12">DNA replication and repair protein RecF</fullName>
    </recommendedName>
</protein>
<dbReference type="GO" id="GO:0000731">
    <property type="term" value="P:DNA synthesis involved in DNA repair"/>
    <property type="evidence" value="ECO:0007669"/>
    <property type="project" value="TreeGrafter"/>
</dbReference>
<dbReference type="Gene3D" id="1.20.1050.90">
    <property type="entry name" value="RecF/RecN/SMC, N-terminal domain"/>
    <property type="match status" value="1"/>
</dbReference>
<dbReference type="PANTHER" id="PTHR32182">
    <property type="entry name" value="DNA REPLICATION AND REPAIR PROTEIN RECF"/>
    <property type="match status" value="1"/>
</dbReference>
<evidence type="ECO:0000256" key="13">
    <source>
        <dbReference type="RuleBase" id="RU000578"/>
    </source>
</evidence>
<keyword evidence="5 12" id="KW-0235">DNA replication</keyword>
<dbReference type="PROSITE" id="PS00618">
    <property type="entry name" value="RECF_2"/>
    <property type="match status" value="1"/>
</dbReference>
<feature type="region of interest" description="Disordered" evidence="14">
    <location>
        <begin position="247"/>
        <end position="266"/>
    </location>
</feature>
<keyword evidence="6 12" id="KW-0547">Nucleotide-binding</keyword>
<evidence type="ECO:0000256" key="5">
    <source>
        <dbReference type="ARBA" id="ARBA00022705"/>
    </source>
</evidence>
<proteinExistence type="inferred from homology"/>
<dbReference type="HAMAP" id="MF_00365">
    <property type="entry name" value="RecF"/>
    <property type="match status" value="1"/>
</dbReference>
<accession>A0A923SR23</accession>
<keyword evidence="8 12" id="KW-0067">ATP-binding</keyword>
<dbReference type="InterPro" id="IPR001238">
    <property type="entry name" value="DNA-binding_RecF"/>
</dbReference>
<evidence type="ECO:0000256" key="14">
    <source>
        <dbReference type="SAM" id="MobiDB-lite"/>
    </source>
</evidence>
<name>A0A923SR23_9FIRM</name>
<evidence type="ECO:0000259" key="15">
    <source>
        <dbReference type="Pfam" id="PF02463"/>
    </source>
</evidence>
<gene>
    <name evidence="12 16" type="primary">recF</name>
    <name evidence="16" type="ORF">H9L42_10260</name>
</gene>
<feature type="domain" description="RecF/RecN/SMC N-terminal" evidence="15">
    <location>
        <begin position="2"/>
        <end position="341"/>
    </location>
</feature>
<evidence type="ECO:0000256" key="7">
    <source>
        <dbReference type="ARBA" id="ARBA00022763"/>
    </source>
</evidence>
<keyword evidence="7 12" id="KW-0227">DNA damage</keyword>
<comment type="subcellular location">
    <subcellularLocation>
        <location evidence="1 12 13">Cytoplasm</location>
    </subcellularLocation>
</comment>
<dbReference type="GO" id="GO:0005737">
    <property type="term" value="C:cytoplasm"/>
    <property type="evidence" value="ECO:0007669"/>
    <property type="project" value="UniProtKB-SubCell"/>
</dbReference>
<evidence type="ECO:0000256" key="9">
    <source>
        <dbReference type="ARBA" id="ARBA00023125"/>
    </source>
</evidence>
<dbReference type="PROSITE" id="PS00617">
    <property type="entry name" value="RECF_1"/>
    <property type="match status" value="1"/>
</dbReference>
<keyword evidence="4 12" id="KW-0963">Cytoplasm</keyword>
<dbReference type="InterPro" id="IPR042174">
    <property type="entry name" value="RecF_2"/>
</dbReference>
<dbReference type="Pfam" id="PF02463">
    <property type="entry name" value="SMC_N"/>
    <property type="match status" value="1"/>
</dbReference>
<dbReference type="Gene3D" id="3.40.50.300">
    <property type="entry name" value="P-loop containing nucleotide triphosphate hydrolases"/>
    <property type="match status" value="1"/>
</dbReference>
<keyword evidence="9 12" id="KW-0238">DNA-binding</keyword>
<dbReference type="EMBL" id="JACRYT010000010">
    <property type="protein sequence ID" value="MBC6680216.1"/>
    <property type="molecule type" value="Genomic_DNA"/>
</dbReference>
<dbReference type="GO" id="GO:0003697">
    <property type="term" value="F:single-stranded DNA binding"/>
    <property type="evidence" value="ECO:0007669"/>
    <property type="project" value="UniProtKB-UniRule"/>
</dbReference>
<keyword evidence="17" id="KW-1185">Reference proteome</keyword>
<evidence type="ECO:0000256" key="4">
    <source>
        <dbReference type="ARBA" id="ARBA00022490"/>
    </source>
</evidence>
<dbReference type="SUPFAM" id="SSF52540">
    <property type="entry name" value="P-loop containing nucleoside triphosphate hydrolases"/>
    <property type="match status" value="1"/>
</dbReference>
<evidence type="ECO:0000256" key="11">
    <source>
        <dbReference type="ARBA" id="ARBA00023236"/>
    </source>
</evidence>
<keyword evidence="10 12" id="KW-0234">DNA repair</keyword>
<dbReference type="GO" id="GO:0005524">
    <property type="term" value="F:ATP binding"/>
    <property type="evidence" value="ECO:0007669"/>
    <property type="project" value="UniProtKB-UniRule"/>
</dbReference>
<dbReference type="GO" id="GO:0009432">
    <property type="term" value="P:SOS response"/>
    <property type="evidence" value="ECO:0007669"/>
    <property type="project" value="UniProtKB-UniRule"/>
</dbReference>
<reference evidence="16" key="1">
    <citation type="submission" date="2020-08" db="EMBL/GenBank/DDBJ databases">
        <title>Genome public.</title>
        <authorList>
            <person name="Liu C."/>
            <person name="Sun Q."/>
        </authorList>
    </citation>
    <scope>NUCLEOTIDE SEQUENCE</scope>
    <source>
        <strain evidence="16">BX12</strain>
    </source>
</reference>
<dbReference type="RefSeq" id="WP_187303312.1">
    <property type="nucleotide sequence ID" value="NZ_CBCTQH010000001.1"/>
</dbReference>
<dbReference type="InterPro" id="IPR027417">
    <property type="entry name" value="P-loop_NTPase"/>
</dbReference>
<comment type="caution">
    <text evidence="16">The sequence shown here is derived from an EMBL/GenBank/DDBJ whole genome shotgun (WGS) entry which is preliminary data.</text>
</comment>
<feature type="binding site" evidence="12">
    <location>
        <begin position="30"/>
        <end position="37"/>
    </location>
    <ligand>
        <name>ATP</name>
        <dbReference type="ChEBI" id="CHEBI:30616"/>
    </ligand>
</feature>
<dbReference type="InterPro" id="IPR003395">
    <property type="entry name" value="RecF/RecN/SMC_N"/>
</dbReference>
<evidence type="ECO:0000256" key="3">
    <source>
        <dbReference type="ARBA" id="ARBA00020170"/>
    </source>
</evidence>
<evidence type="ECO:0000256" key="2">
    <source>
        <dbReference type="ARBA" id="ARBA00008016"/>
    </source>
</evidence>
<dbReference type="NCBIfam" id="TIGR00611">
    <property type="entry name" value="recf"/>
    <property type="match status" value="1"/>
</dbReference>